<evidence type="ECO:0000259" key="2">
    <source>
        <dbReference type="Pfam" id="PF13435"/>
    </source>
</evidence>
<dbReference type="InterPro" id="IPR029052">
    <property type="entry name" value="Metallo-depent_PP-like"/>
</dbReference>
<organism evidence="3 4">
    <name type="scientific">Gimesia algae</name>
    <dbReference type="NCBI Taxonomy" id="2527971"/>
    <lineage>
        <taxon>Bacteria</taxon>
        <taxon>Pseudomonadati</taxon>
        <taxon>Planctomycetota</taxon>
        <taxon>Planctomycetia</taxon>
        <taxon>Planctomycetales</taxon>
        <taxon>Planctomycetaceae</taxon>
        <taxon>Gimesia</taxon>
    </lineage>
</organism>
<dbReference type="RefSeq" id="WP_197995532.1">
    <property type="nucleotide sequence ID" value="NZ_CP036343.1"/>
</dbReference>
<proteinExistence type="predicted"/>
<dbReference type="GO" id="GO:0016787">
    <property type="term" value="F:hydrolase activity"/>
    <property type="evidence" value="ECO:0007669"/>
    <property type="project" value="InterPro"/>
</dbReference>
<dbReference type="Pfam" id="PF13435">
    <property type="entry name" value="Cytochrome_C554"/>
    <property type="match status" value="1"/>
</dbReference>
<reference evidence="3 4" key="1">
    <citation type="submission" date="2019-02" db="EMBL/GenBank/DDBJ databases">
        <title>Deep-cultivation of Planctomycetes and their phenomic and genomic characterization uncovers novel biology.</title>
        <authorList>
            <person name="Wiegand S."/>
            <person name="Jogler M."/>
            <person name="Boedeker C."/>
            <person name="Pinto D."/>
            <person name="Vollmers J."/>
            <person name="Rivas-Marin E."/>
            <person name="Kohn T."/>
            <person name="Peeters S.H."/>
            <person name="Heuer A."/>
            <person name="Rast P."/>
            <person name="Oberbeckmann S."/>
            <person name="Bunk B."/>
            <person name="Jeske O."/>
            <person name="Meyerdierks A."/>
            <person name="Storesund J.E."/>
            <person name="Kallscheuer N."/>
            <person name="Luecker S."/>
            <person name="Lage O.M."/>
            <person name="Pohl T."/>
            <person name="Merkel B.J."/>
            <person name="Hornburger P."/>
            <person name="Mueller R.-W."/>
            <person name="Bruemmer F."/>
            <person name="Labrenz M."/>
            <person name="Spormann A.M."/>
            <person name="Op den Camp H."/>
            <person name="Overmann J."/>
            <person name="Amann R."/>
            <person name="Jetten M.S.M."/>
            <person name="Mascher T."/>
            <person name="Medema M.H."/>
            <person name="Devos D.P."/>
            <person name="Kaster A.-K."/>
            <person name="Ovreas L."/>
            <person name="Rohde M."/>
            <person name="Galperin M.Y."/>
            <person name="Jogler C."/>
        </authorList>
    </citation>
    <scope>NUCLEOTIDE SEQUENCE [LARGE SCALE GENOMIC DNA]</scope>
    <source>
        <strain evidence="3 4">Pan161</strain>
    </source>
</reference>
<feature type="transmembrane region" description="Helical" evidence="1">
    <location>
        <begin position="12"/>
        <end position="30"/>
    </location>
</feature>
<dbReference type="Gene3D" id="3.60.21.10">
    <property type="match status" value="1"/>
</dbReference>
<keyword evidence="1" id="KW-0812">Transmembrane</keyword>
<dbReference type="SUPFAM" id="SSF48695">
    <property type="entry name" value="Multiheme cytochromes"/>
    <property type="match status" value="1"/>
</dbReference>
<evidence type="ECO:0000313" key="3">
    <source>
        <dbReference type="EMBL" id="QDT93654.1"/>
    </source>
</evidence>
<dbReference type="EMBL" id="CP036343">
    <property type="protein sequence ID" value="QDT93654.1"/>
    <property type="molecule type" value="Genomic_DNA"/>
</dbReference>
<dbReference type="InterPro" id="IPR023155">
    <property type="entry name" value="Cyt_c-552/4"/>
</dbReference>
<dbReference type="PANTHER" id="PTHR11575">
    <property type="entry name" value="5'-NUCLEOTIDASE-RELATED"/>
    <property type="match status" value="1"/>
</dbReference>
<protein>
    <submittedName>
        <fullName evidence="3">Perchlorate reductase subunit gamma</fullName>
    </submittedName>
</protein>
<dbReference type="KEGG" id="gax:Pan161_53360"/>
<accession>A0A517VKV7</accession>
<dbReference type="GO" id="GO:0009166">
    <property type="term" value="P:nucleotide catabolic process"/>
    <property type="evidence" value="ECO:0007669"/>
    <property type="project" value="InterPro"/>
</dbReference>
<dbReference type="Proteomes" id="UP000316855">
    <property type="component" value="Chromosome"/>
</dbReference>
<dbReference type="Gene3D" id="1.10.1130.10">
    <property type="entry name" value="Flavocytochrome C3, Chain A"/>
    <property type="match status" value="1"/>
</dbReference>
<sequence length="469" mass="50948">MFSSHSQRNRFILSTIVGVGIVAVAGVAVVEGLKREESKTTHKSENTVPRPISLIASGDTAGWIVPCGCTSNQSGGLLRRGAIVASEKETSNVILVDVGGAAGGTSPYDQSKLEAILQGEIKMGIAAHNLGGSELKLGSDYLQAIQEKLDIPFVSANVRDSDGDFIVETHRVIDVSGKRLLIVGVVSSLYAVSGLQISSPRDAVLAIADEYVKQYDWLIVLAYMPERELRSFASDLPEADVILGGATHQSIAPASVGPATLAAATNKGKYLVHLQAPFKNDQDRWKGRVVEVNQDFKDDAIQKQNLQQFYSELSKQDFTAAQTGFSPPLPINPPPGYQISGTESCLKCHQDDARHWEHSAHAHAWKTLRRSGAHVDADCQRCHTTGFGLPGGFVSVKRSLNLVNVGCESCHGPSAAHTRNTKIRTPFLAKDQCIYCHDRENSPEFKFEKYWSQIIHGQQDPESNTEPQP</sequence>
<name>A0A517VKV7_9PLAN</name>
<dbReference type="InterPro" id="IPR036280">
    <property type="entry name" value="Multihaem_cyt_sf"/>
</dbReference>
<keyword evidence="1" id="KW-1133">Transmembrane helix</keyword>
<dbReference type="SUPFAM" id="SSF56300">
    <property type="entry name" value="Metallo-dependent phosphatases"/>
    <property type="match status" value="1"/>
</dbReference>
<evidence type="ECO:0000256" key="1">
    <source>
        <dbReference type="SAM" id="Phobius"/>
    </source>
</evidence>
<dbReference type="PANTHER" id="PTHR11575:SF24">
    <property type="entry name" value="5'-NUCLEOTIDASE"/>
    <property type="match status" value="1"/>
</dbReference>
<keyword evidence="4" id="KW-1185">Reference proteome</keyword>
<dbReference type="AlphaFoldDB" id="A0A517VKV7"/>
<keyword evidence="1" id="KW-0472">Membrane</keyword>
<feature type="domain" description="Cytochrome c-552/4" evidence="2">
    <location>
        <begin position="345"/>
        <end position="412"/>
    </location>
</feature>
<gene>
    <name evidence="3" type="primary">pcrC</name>
    <name evidence="3" type="ORF">Pan161_53360</name>
</gene>
<dbReference type="InterPro" id="IPR006179">
    <property type="entry name" value="5_nucleotidase/apyrase"/>
</dbReference>
<evidence type="ECO:0000313" key="4">
    <source>
        <dbReference type="Proteomes" id="UP000316855"/>
    </source>
</evidence>